<evidence type="ECO:0000313" key="8">
    <source>
        <dbReference type="EMBL" id="AEF81987.1"/>
    </source>
</evidence>
<feature type="coiled-coil region" evidence="6">
    <location>
        <begin position="494"/>
        <end position="528"/>
    </location>
</feature>
<name>F5YGC6_LEAAZ</name>
<dbReference type="InterPro" id="IPR003841">
    <property type="entry name" value="Na/Pi_transpt"/>
</dbReference>
<evidence type="ECO:0000256" key="5">
    <source>
        <dbReference type="ARBA" id="ARBA00023136"/>
    </source>
</evidence>
<dbReference type="HOGENOM" id="CLU_025623_0_1_12"/>
<dbReference type="NCBIfam" id="TIGR00704">
    <property type="entry name" value="NaPi_cotrn_rel"/>
    <property type="match status" value="1"/>
</dbReference>
<dbReference type="STRING" id="545695.TREAZ_2392"/>
<evidence type="ECO:0000256" key="4">
    <source>
        <dbReference type="ARBA" id="ARBA00022989"/>
    </source>
</evidence>
<evidence type="ECO:0000256" key="1">
    <source>
        <dbReference type="ARBA" id="ARBA00004651"/>
    </source>
</evidence>
<feature type="transmembrane region" description="Helical" evidence="7">
    <location>
        <begin position="295"/>
        <end position="315"/>
    </location>
</feature>
<dbReference type="RefSeq" id="WP_015713122.1">
    <property type="nucleotide sequence ID" value="NC_015577.1"/>
</dbReference>
<gene>
    <name evidence="8" type="ordered locus">TREAZ_2392</name>
</gene>
<accession>F5YGC6</accession>
<reference evidence="9" key="1">
    <citation type="submission" date="2009-12" db="EMBL/GenBank/DDBJ databases">
        <title>Complete sequence of Treponema azotonutricium strain ZAS-9.</title>
        <authorList>
            <person name="Tetu S.G."/>
            <person name="Matson E."/>
            <person name="Ren Q."/>
            <person name="Seshadri R."/>
            <person name="Elbourne L."/>
            <person name="Hassan K.A."/>
            <person name="Durkin A."/>
            <person name="Radune D."/>
            <person name="Mohamoud Y."/>
            <person name="Shay R."/>
            <person name="Jin S."/>
            <person name="Zhang X."/>
            <person name="Lucey K."/>
            <person name="Ballor N.R."/>
            <person name="Ottesen E."/>
            <person name="Rosenthal R."/>
            <person name="Allen A."/>
            <person name="Leadbetter J.R."/>
            <person name="Paulsen I.T."/>
        </authorList>
    </citation>
    <scope>NUCLEOTIDE SEQUENCE [LARGE SCALE GENOMIC DNA]</scope>
    <source>
        <strain evidence="9">ATCC BAA-888 / DSM 13862 / ZAS-9</strain>
    </source>
</reference>
<evidence type="ECO:0000313" key="9">
    <source>
        <dbReference type="Proteomes" id="UP000009222"/>
    </source>
</evidence>
<dbReference type="eggNOG" id="COG1283">
    <property type="taxonomic scope" value="Bacteria"/>
</dbReference>
<dbReference type="Pfam" id="PF02690">
    <property type="entry name" value="Na_Pi_cotrans"/>
    <property type="match status" value="2"/>
</dbReference>
<dbReference type="KEGG" id="taz:TREAZ_2392"/>
<feature type="transmembrane region" description="Helical" evidence="7">
    <location>
        <begin position="136"/>
        <end position="153"/>
    </location>
</feature>
<organism evidence="8 9">
    <name type="scientific">Leadbettera azotonutricia (strain ATCC BAA-888 / DSM 13862 / ZAS-9)</name>
    <name type="common">Treponema azotonutricium</name>
    <dbReference type="NCBI Taxonomy" id="545695"/>
    <lineage>
        <taxon>Bacteria</taxon>
        <taxon>Pseudomonadati</taxon>
        <taxon>Spirochaetota</taxon>
        <taxon>Spirochaetia</taxon>
        <taxon>Spirochaetales</taxon>
        <taxon>Breznakiellaceae</taxon>
        <taxon>Leadbettera</taxon>
    </lineage>
</organism>
<keyword evidence="4 7" id="KW-1133">Transmembrane helix</keyword>
<dbReference type="GO" id="GO:0044341">
    <property type="term" value="P:sodium-dependent phosphate transport"/>
    <property type="evidence" value="ECO:0007669"/>
    <property type="project" value="InterPro"/>
</dbReference>
<dbReference type="Proteomes" id="UP000009222">
    <property type="component" value="Chromosome"/>
</dbReference>
<dbReference type="GO" id="GO:0005886">
    <property type="term" value="C:plasma membrane"/>
    <property type="evidence" value="ECO:0007669"/>
    <property type="project" value="UniProtKB-SubCell"/>
</dbReference>
<dbReference type="Gene3D" id="1.20.58.220">
    <property type="entry name" value="Phosphate transport system protein phou homolog 2, domain 2"/>
    <property type="match status" value="1"/>
</dbReference>
<comment type="subcellular location">
    <subcellularLocation>
        <location evidence="1">Cell membrane</location>
        <topology evidence="1">Multi-pass membrane protein</topology>
    </subcellularLocation>
</comment>
<dbReference type="NCBIfam" id="NF037997">
    <property type="entry name" value="Na_Pi_symport"/>
    <property type="match status" value="1"/>
</dbReference>
<dbReference type="PANTHER" id="PTHR10010">
    <property type="entry name" value="SOLUTE CARRIER FAMILY 34 SODIUM PHOSPHATE , MEMBER 2-RELATED"/>
    <property type="match status" value="1"/>
</dbReference>
<evidence type="ECO:0000256" key="3">
    <source>
        <dbReference type="ARBA" id="ARBA00022692"/>
    </source>
</evidence>
<dbReference type="EMBL" id="CP001841">
    <property type="protein sequence ID" value="AEF81987.1"/>
    <property type="molecule type" value="Genomic_DNA"/>
</dbReference>
<dbReference type="AlphaFoldDB" id="F5YGC6"/>
<feature type="transmembrane region" description="Helical" evidence="7">
    <location>
        <begin position="86"/>
        <end position="106"/>
    </location>
</feature>
<keyword evidence="5 7" id="KW-0472">Membrane</keyword>
<feature type="transmembrane region" description="Helical" evidence="7">
    <location>
        <begin position="112"/>
        <end position="129"/>
    </location>
</feature>
<dbReference type="SUPFAM" id="SSF109755">
    <property type="entry name" value="PhoU-like"/>
    <property type="match status" value="1"/>
</dbReference>
<reference evidence="8 9" key="2">
    <citation type="journal article" date="2011" name="ISME J.">
        <title>RNA-seq reveals cooperative metabolic interactions between two termite-gut spirochete species in co-culture.</title>
        <authorList>
            <person name="Rosenthal A.Z."/>
            <person name="Matson E.G."/>
            <person name="Eldar A."/>
            <person name="Leadbetter J.R."/>
        </authorList>
    </citation>
    <scope>NUCLEOTIDE SEQUENCE [LARGE SCALE GENOMIC DNA]</scope>
    <source>
        <strain evidence="9">ATCC BAA-888 / DSM 13862 / ZAS-9</strain>
    </source>
</reference>
<feature type="transmembrane region" description="Helical" evidence="7">
    <location>
        <begin position="218"/>
        <end position="239"/>
    </location>
</feature>
<proteinExistence type="predicted"/>
<dbReference type="GO" id="GO:0005436">
    <property type="term" value="F:sodium:phosphate symporter activity"/>
    <property type="evidence" value="ECO:0007669"/>
    <property type="project" value="InterPro"/>
</dbReference>
<dbReference type="InterPro" id="IPR004633">
    <property type="entry name" value="NaPi_cotrn-rel/YqeW-like"/>
</dbReference>
<dbReference type="InterPro" id="IPR038078">
    <property type="entry name" value="PhoU-like_sf"/>
</dbReference>
<protein>
    <submittedName>
        <fullName evidence="8">Na/Pi cotransporter family protein</fullName>
    </submittedName>
</protein>
<keyword evidence="3 7" id="KW-0812">Transmembrane</keyword>
<feature type="transmembrane region" description="Helical" evidence="7">
    <location>
        <begin position="165"/>
        <end position="184"/>
    </location>
</feature>
<keyword evidence="2" id="KW-1003">Cell membrane</keyword>
<dbReference type="FunCoup" id="F5YGC6">
    <property type="interactions" value="15"/>
</dbReference>
<sequence>MQVIGILFHLVGGLCLFLYGMKVMSDGVQQAAGDRMQQVLNFMTRNRFMAVFTGFIVTTLVQSSSATTVMLVSFVNAGLLTLTQSIGVIMGANIGTTTTGWIVSLIGFKFDIASLALPAIGIGFIARIIKWKHQAWGEAFLGFGFIFLGLEFLNTSLPSISSDSVIFISKLSGYGMGSILLSVAIGTVVTLLMHSSAATLTLVITLAFRQIINFEMSAALILGANIGTTIDAILAAFGAKTAAKQTALVHVLFNVVGSILALLFFKPLLTFVDFITPGSSSGEGITSHLAMFHSVFNIGCTIVFIPFVTQFAVLVKFIIKDDPQKEAAVPDHYHFVYRAASIQDTPELSILRAEKEIRDMAGIASSMYASFSEGLKALPETEDKDTLVNVLMDEMKVKEAYADEMRETLTAFLIACTREQINPRSGRRVTLLLRVIADLEDMTDDCCGLVYLLDRSVKKNQLIKGKEMEALVPYVKQVEDFLTLVREHLGRSLTAEQAHQARELEDAIDQARDRLRKLSRKRIEAGKDVKTELLFIDLVRRIEKLGDYCYDISSGLAKMR</sequence>
<evidence type="ECO:0000256" key="6">
    <source>
        <dbReference type="SAM" id="Coils"/>
    </source>
</evidence>
<feature type="transmembrane region" description="Helical" evidence="7">
    <location>
        <begin position="49"/>
        <end position="74"/>
    </location>
</feature>
<keyword evidence="9" id="KW-1185">Reference proteome</keyword>
<evidence type="ECO:0000256" key="2">
    <source>
        <dbReference type="ARBA" id="ARBA00022475"/>
    </source>
</evidence>
<dbReference type="InParanoid" id="F5YGC6"/>
<keyword evidence="6" id="KW-0175">Coiled coil</keyword>
<evidence type="ECO:0000256" key="7">
    <source>
        <dbReference type="SAM" id="Phobius"/>
    </source>
</evidence>
<feature type="transmembrane region" description="Helical" evidence="7">
    <location>
        <begin position="251"/>
        <end position="275"/>
    </location>
</feature>
<dbReference type="PANTHER" id="PTHR10010:SF46">
    <property type="entry name" value="SODIUM-DEPENDENT PHOSPHATE TRANSPORT PROTEIN 2B"/>
    <property type="match status" value="1"/>
</dbReference>
<dbReference type="OrthoDB" id="9763003at2"/>